<feature type="domain" description="FAS1" evidence="2">
    <location>
        <begin position="174"/>
        <end position="311"/>
    </location>
</feature>
<evidence type="ECO:0000313" key="3">
    <source>
        <dbReference type="EMBL" id="EFX79441.1"/>
    </source>
</evidence>
<dbReference type="InterPro" id="IPR000782">
    <property type="entry name" value="FAS1_domain"/>
</dbReference>
<dbReference type="HOGENOM" id="CLU_031281_1_0_1"/>
<dbReference type="OrthoDB" id="286301at2759"/>
<feature type="domain" description="FAS1" evidence="2">
    <location>
        <begin position="32"/>
        <end position="175"/>
    </location>
</feature>
<dbReference type="GO" id="GO:0050839">
    <property type="term" value="F:cell adhesion molecule binding"/>
    <property type="evidence" value="ECO:0000318"/>
    <property type="project" value="GO_Central"/>
</dbReference>
<dbReference type="InterPro" id="IPR036378">
    <property type="entry name" value="FAS1_dom_sf"/>
</dbReference>
<dbReference type="SUPFAM" id="SSF82153">
    <property type="entry name" value="FAS1 domain"/>
    <property type="match status" value="2"/>
</dbReference>
<dbReference type="OMA" id="FANDIIQ"/>
<proteinExistence type="predicted"/>
<name>E9GM62_DAPPU</name>
<dbReference type="InParanoid" id="E9GM62"/>
<accession>E9GM62</accession>
<protein>
    <recommendedName>
        <fullName evidence="2">FAS1 domain-containing protein</fullName>
    </recommendedName>
</protein>
<dbReference type="PANTHER" id="PTHR10900">
    <property type="entry name" value="PERIOSTIN-RELATED"/>
    <property type="match status" value="1"/>
</dbReference>
<dbReference type="EMBL" id="GL732552">
    <property type="protein sequence ID" value="EFX79441.1"/>
    <property type="molecule type" value="Genomic_DNA"/>
</dbReference>
<evidence type="ECO:0000256" key="1">
    <source>
        <dbReference type="SAM" id="SignalP"/>
    </source>
</evidence>
<feature type="signal peptide" evidence="1">
    <location>
        <begin position="1"/>
        <end position="19"/>
    </location>
</feature>
<sequence length="325" mass="35294">MNGFLLATFLLLAVGSTLGSNSNQYSSSYTGCRDTIPSVLKKNGLTKLAALVTEAGLVDTLSGPGPFTLFAPTDEAFAYIDPNTLKIILEDVDLLKDILTYHVVAFEVPPSFLSATQQVYQLPTVQGSAPVRINVYRENGAITFDPVKTVTVNGALVLRKLKACNGYVYVIDKVLNPKDLMAENDELEILKQYGLTTMKMIFDVLGVLPVNIFYLPETIFAPTDAAFAALPPGLLDSLLADKKKLYKFINNHFVSGYHYSRGLETGPILSAFGAVVDVQVSHGKITYGGANVVIPDITNVQGVIHVIDAVLLTDEDYPADQKYSY</sequence>
<dbReference type="KEGG" id="dpx:DAPPUDRAFT_104419"/>
<dbReference type="FunFam" id="2.30.180.10:FF:000032">
    <property type="entry name" value="Fasciclin domain-containing protein, putative"/>
    <property type="match status" value="1"/>
</dbReference>
<dbReference type="SMART" id="SM00554">
    <property type="entry name" value="FAS1"/>
    <property type="match status" value="2"/>
</dbReference>
<dbReference type="AlphaFoldDB" id="E9GM62"/>
<dbReference type="eggNOG" id="KOG1437">
    <property type="taxonomic scope" value="Eukaryota"/>
</dbReference>
<dbReference type="GO" id="GO:0005615">
    <property type="term" value="C:extracellular space"/>
    <property type="evidence" value="ECO:0000318"/>
    <property type="project" value="GO_Central"/>
</dbReference>
<reference evidence="3 4" key="1">
    <citation type="journal article" date="2011" name="Science">
        <title>The ecoresponsive genome of Daphnia pulex.</title>
        <authorList>
            <person name="Colbourne J.K."/>
            <person name="Pfrender M.E."/>
            <person name="Gilbert D."/>
            <person name="Thomas W.K."/>
            <person name="Tucker A."/>
            <person name="Oakley T.H."/>
            <person name="Tokishita S."/>
            <person name="Aerts A."/>
            <person name="Arnold G.J."/>
            <person name="Basu M.K."/>
            <person name="Bauer D.J."/>
            <person name="Caceres C.E."/>
            <person name="Carmel L."/>
            <person name="Casola C."/>
            <person name="Choi J.H."/>
            <person name="Detter J.C."/>
            <person name="Dong Q."/>
            <person name="Dusheyko S."/>
            <person name="Eads B.D."/>
            <person name="Frohlich T."/>
            <person name="Geiler-Samerotte K.A."/>
            <person name="Gerlach D."/>
            <person name="Hatcher P."/>
            <person name="Jogdeo S."/>
            <person name="Krijgsveld J."/>
            <person name="Kriventseva E.V."/>
            <person name="Kultz D."/>
            <person name="Laforsch C."/>
            <person name="Lindquist E."/>
            <person name="Lopez J."/>
            <person name="Manak J.R."/>
            <person name="Muller J."/>
            <person name="Pangilinan J."/>
            <person name="Patwardhan R.P."/>
            <person name="Pitluck S."/>
            <person name="Pritham E.J."/>
            <person name="Rechtsteiner A."/>
            <person name="Rho M."/>
            <person name="Rogozin I.B."/>
            <person name="Sakarya O."/>
            <person name="Salamov A."/>
            <person name="Schaack S."/>
            <person name="Shapiro H."/>
            <person name="Shiga Y."/>
            <person name="Skalitzky C."/>
            <person name="Smith Z."/>
            <person name="Souvorov A."/>
            <person name="Sung W."/>
            <person name="Tang Z."/>
            <person name="Tsuchiya D."/>
            <person name="Tu H."/>
            <person name="Vos H."/>
            <person name="Wang M."/>
            <person name="Wolf Y.I."/>
            <person name="Yamagata H."/>
            <person name="Yamada T."/>
            <person name="Ye Y."/>
            <person name="Shaw J.R."/>
            <person name="Andrews J."/>
            <person name="Crease T.J."/>
            <person name="Tang H."/>
            <person name="Lucas S.M."/>
            <person name="Robertson H.M."/>
            <person name="Bork P."/>
            <person name="Koonin E.V."/>
            <person name="Zdobnov E.M."/>
            <person name="Grigoriev I.V."/>
            <person name="Lynch M."/>
            <person name="Boore J.L."/>
        </authorList>
    </citation>
    <scope>NUCLEOTIDE SEQUENCE [LARGE SCALE GENOMIC DNA]</scope>
</reference>
<keyword evidence="1" id="KW-0732">Signal</keyword>
<keyword evidence="4" id="KW-1185">Reference proteome</keyword>
<evidence type="ECO:0000313" key="4">
    <source>
        <dbReference type="Proteomes" id="UP000000305"/>
    </source>
</evidence>
<evidence type="ECO:0000259" key="2">
    <source>
        <dbReference type="PROSITE" id="PS50213"/>
    </source>
</evidence>
<dbReference type="InterPro" id="IPR050904">
    <property type="entry name" value="Adhesion/Biosynth-related"/>
</dbReference>
<feature type="chain" id="PRO_5003237221" description="FAS1 domain-containing protein" evidence="1">
    <location>
        <begin position="20"/>
        <end position="325"/>
    </location>
</feature>
<dbReference type="PANTHER" id="PTHR10900:SF120">
    <property type="entry name" value="MUCIN-5AC-RELATED"/>
    <property type="match status" value="1"/>
</dbReference>
<dbReference type="PROSITE" id="PS50213">
    <property type="entry name" value="FAS1"/>
    <property type="match status" value="2"/>
</dbReference>
<gene>
    <name evidence="3" type="ORF">DAPPUDRAFT_104419</name>
</gene>
<dbReference type="Pfam" id="PF02469">
    <property type="entry name" value="Fasciclin"/>
    <property type="match status" value="2"/>
</dbReference>
<dbReference type="GO" id="GO:0031012">
    <property type="term" value="C:extracellular matrix"/>
    <property type="evidence" value="ECO:0000318"/>
    <property type="project" value="GO_Central"/>
</dbReference>
<dbReference type="GO" id="GO:0007155">
    <property type="term" value="P:cell adhesion"/>
    <property type="evidence" value="ECO:0000318"/>
    <property type="project" value="GO_Central"/>
</dbReference>
<dbReference type="Gene3D" id="2.30.180.10">
    <property type="entry name" value="FAS1 domain"/>
    <property type="match status" value="2"/>
</dbReference>
<dbReference type="Proteomes" id="UP000000305">
    <property type="component" value="Unassembled WGS sequence"/>
</dbReference>
<dbReference type="FunFam" id="2.30.180.10:FF:000049">
    <property type="entry name" value="Uncharacterized protein"/>
    <property type="match status" value="1"/>
</dbReference>
<dbReference type="GO" id="GO:0030198">
    <property type="term" value="P:extracellular matrix organization"/>
    <property type="evidence" value="ECO:0000318"/>
    <property type="project" value="GO_Central"/>
</dbReference>
<organism evidence="3 4">
    <name type="scientific">Daphnia pulex</name>
    <name type="common">Water flea</name>
    <dbReference type="NCBI Taxonomy" id="6669"/>
    <lineage>
        <taxon>Eukaryota</taxon>
        <taxon>Metazoa</taxon>
        <taxon>Ecdysozoa</taxon>
        <taxon>Arthropoda</taxon>
        <taxon>Crustacea</taxon>
        <taxon>Branchiopoda</taxon>
        <taxon>Diplostraca</taxon>
        <taxon>Cladocera</taxon>
        <taxon>Anomopoda</taxon>
        <taxon>Daphniidae</taxon>
        <taxon>Daphnia</taxon>
    </lineage>
</organism>
<dbReference type="PhylomeDB" id="E9GM62"/>